<accession>A0ABP9AY61</accession>
<keyword evidence="5 7" id="KW-0378">Hydrolase</keyword>
<keyword evidence="6 7" id="KW-0460">Magnesium</keyword>
<dbReference type="InterPro" id="IPR033942">
    <property type="entry name" value="IMPase"/>
</dbReference>
<evidence type="ECO:0000256" key="4">
    <source>
        <dbReference type="ARBA" id="ARBA00022723"/>
    </source>
</evidence>
<dbReference type="Pfam" id="PF00459">
    <property type="entry name" value="Inositol_P"/>
    <property type="match status" value="1"/>
</dbReference>
<dbReference type="Gene3D" id="3.30.540.10">
    <property type="entry name" value="Fructose-1,6-Bisphosphatase, subunit A, domain 1"/>
    <property type="match status" value="1"/>
</dbReference>
<comment type="catalytic activity">
    <reaction evidence="1 7">
        <text>a myo-inositol phosphate + H2O = myo-inositol + phosphate</text>
        <dbReference type="Rhea" id="RHEA:24056"/>
        <dbReference type="ChEBI" id="CHEBI:15377"/>
        <dbReference type="ChEBI" id="CHEBI:17268"/>
        <dbReference type="ChEBI" id="CHEBI:43474"/>
        <dbReference type="ChEBI" id="CHEBI:84139"/>
        <dbReference type="EC" id="3.1.3.25"/>
    </reaction>
</comment>
<dbReference type="SUPFAM" id="SSF56655">
    <property type="entry name" value="Carbohydrate phosphatase"/>
    <property type="match status" value="1"/>
</dbReference>
<dbReference type="Gene3D" id="3.40.190.80">
    <property type="match status" value="1"/>
</dbReference>
<evidence type="ECO:0000256" key="2">
    <source>
        <dbReference type="ARBA" id="ARBA00001946"/>
    </source>
</evidence>
<evidence type="ECO:0000313" key="9">
    <source>
        <dbReference type="Proteomes" id="UP001501411"/>
    </source>
</evidence>
<dbReference type="PRINTS" id="PR01959">
    <property type="entry name" value="SBIMPHPHTASE"/>
</dbReference>
<dbReference type="EMBL" id="BAABIQ010000008">
    <property type="protein sequence ID" value="GAA4787628.1"/>
    <property type="molecule type" value="Genomic_DNA"/>
</dbReference>
<dbReference type="InterPro" id="IPR020550">
    <property type="entry name" value="Inositol_monophosphatase_CS"/>
</dbReference>
<reference evidence="9" key="1">
    <citation type="journal article" date="2019" name="Int. J. Syst. Evol. Microbiol.">
        <title>The Global Catalogue of Microorganisms (GCM) 10K type strain sequencing project: providing services to taxonomists for standard genome sequencing and annotation.</title>
        <authorList>
            <consortium name="The Broad Institute Genomics Platform"/>
            <consortium name="The Broad Institute Genome Sequencing Center for Infectious Disease"/>
            <person name="Wu L."/>
            <person name="Ma J."/>
        </authorList>
    </citation>
    <scope>NUCLEOTIDE SEQUENCE [LARGE SCALE GENOMIC DNA]</scope>
    <source>
        <strain evidence="9">JCM 18200</strain>
    </source>
</reference>
<evidence type="ECO:0000256" key="5">
    <source>
        <dbReference type="ARBA" id="ARBA00022801"/>
    </source>
</evidence>
<dbReference type="PANTHER" id="PTHR20854">
    <property type="entry name" value="INOSITOL MONOPHOSPHATASE"/>
    <property type="match status" value="1"/>
</dbReference>
<sequence length="266" mass="30215">MFNLSQLTNQVCTIAKEAGSFIREERLNFDSSKIEQKGLHDLVSYVDKSSEKLIVQQLQQVLPEAGFITEEKTVQQQKGAIYEWVIDPLDGTTNFIHDIPAYCVSIALTRQRMPIIGVVYEVNRDECYYAYEQGGAFLNDEAIHVTETSTLANSLLATGFPFYKFEYQDEYINLLKYLMQQCRGIRRIGSAALDLAYAASGRFDCFFEYNLNDYDMAAGLLLVKEAGGELFDFECGKEMLDKRSVIAGNKVITNLVKEAVQQYFIK</sequence>
<dbReference type="PRINTS" id="PR00377">
    <property type="entry name" value="IMPHPHTASES"/>
</dbReference>
<dbReference type="PROSITE" id="PS00630">
    <property type="entry name" value="IMP_2"/>
    <property type="match status" value="1"/>
</dbReference>
<dbReference type="InterPro" id="IPR000760">
    <property type="entry name" value="Inositol_monophosphatase-like"/>
</dbReference>
<comment type="cofactor">
    <cofactor evidence="2 7">
        <name>Mg(2+)</name>
        <dbReference type="ChEBI" id="CHEBI:18420"/>
    </cofactor>
</comment>
<evidence type="ECO:0000256" key="1">
    <source>
        <dbReference type="ARBA" id="ARBA00001033"/>
    </source>
</evidence>
<protein>
    <recommendedName>
        <fullName evidence="7">Inositol-1-monophosphatase</fullName>
        <ecNumber evidence="7">3.1.3.25</ecNumber>
    </recommendedName>
</protein>
<evidence type="ECO:0000256" key="6">
    <source>
        <dbReference type="ARBA" id="ARBA00022842"/>
    </source>
</evidence>
<comment type="caution">
    <text evidence="8">The sequence shown here is derived from an EMBL/GenBank/DDBJ whole genome shotgun (WGS) entry which is preliminary data.</text>
</comment>
<dbReference type="RefSeq" id="WP_345231103.1">
    <property type="nucleotide sequence ID" value="NZ_BAABIQ010000008.1"/>
</dbReference>
<gene>
    <name evidence="8" type="ORF">GCM10023231_14690</name>
</gene>
<name>A0ABP9AY61_9SPHI</name>
<dbReference type="EC" id="3.1.3.25" evidence="7"/>
<keyword evidence="4 7" id="KW-0479">Metal-binding</keyword>
<proteinExistence type="inferred from homology"/>
<evidence type="ECO:0000256" key="3">
    <source>
        <dbReference type="ARBA" id="ARBA00009759"/>
    </source>
</evidence>
<dbReference type="InterPro" id="IPR020583">
    <property type="entry name" value="Inositol_monoP_metal-BS"/>
</dbReference>
<dbReference type="InterPro" id="IPR022337">
    <property type="entry name" value="Inositol_monophosphatase_SuhB"/>
</dbReference>
<comment type="similarity">
    <text evidence="3 7">Belongs to the inositol monophosphatase superfamily.</text>
</comment>
<dbReference type="CDD" id="cd01639">
    <property type="entry name" value="IMPase"/>
    <property type="match status" value="1"/>
</dbReference>
<keyword evidence="9" id="KW-1185">Reference proteome</keyword>
<dbReference type="PROSITE" id="PS00629">
    <property type="entry name" value="IMP_1"/>
    <property type="match status" value="1"/>
</dbReference>
<organism evidence="8 9">
    <name type="scientific">Olivibacter ginsenosidimutans</name>
    <dbReference type="NCBI Taxonomy" id="1176537"/>
    <lineage>
        <taxon>Bacteria</taxon>
        <taxon>Pseudomonadati</taxon>
        <taxon>Bacteroidota</taxon>
        <taxon>Sphingobacteriia</taxon>
        <taxon>Sphingobacteriales</taxon>
        <taxon>Sphingobacteriaceae</taxon>
        <taxon>Olivibacter</taxon>
    </lineage>
</organism>
<evidence type="ECO:0000256" key="7">
    <source>
        <dbReference type="RuleBase" id="RU364068"/>
    </source>
</evidence>
<dbReference type="Proteomes" id="UP001501411">
    <property type="component" value="Unassembled WGS sequence"/>
</dbReference>
<dbReference type="PANTHER" id="PTHR20854:SF4">
    <property type="entry name" value="INOSITOL-1-MONOPHOSPHATASE-RELATED"/>
    <property type="match status" value="1"/>
</dbReference>
<evidence type="ECO:0000313" key="8">
    <source>
        <dbReference type="EMBL" id="GAA4787628.1"/>
    </source>
</evidence>